<dbReference type="GO" id="GO:0070403">
    <property type="term" value="F:NAD+ binding"/>
    <property type="evidence" value="ECO:0007669"/>
    <property type="project" value="InterPro"/>
</dbReference>
<dbReference type="SMART" id="SM00290">
    <property type="entry name" value="ZnF_UBP"/>
    <property type="match status" value="1"/>
</dbReference>
<evidence type="ECO:0000313" key="11">
    <source>
        <dbReference type="EMBL" id="CAI2368848.1"/>
    </source>
</evidence>
<evidence type="ECO:0000256" key="7">
    <source>
        <dbReference type="PROSITE-ProRule" id="PRU00502"/>
    </source>
</evidence>
<dbReference type="Pfam" id="PF02148">
    <property type="entry name" value="zf-UBP"/>
    <property type="match status" value="1"/>
</dbReference>
<dbReference type="GO" id="GO:0005634">
    <property type="term" value="C:nucleus"/>
    <property type="evidence" value="ECO:0007669"/>
    <property type="project" value="TreeGrafter"/>
</dbReference>
<feature type="region of interest" description="Disordered" evidence="8">
    <location>
        <begin position="127"/>
        <end position="172"/>
    </location>
</feature>
<dbReference type="InterPro" id="IPR050134">
    <property type="entry name" value="NAD-dep_sirtuin_deacylases"/>
</dbReference>
<dbReference type="Proteomes" id="UP001295684">
    <property type="component" value="Unassembled WGS sequence"/>
</dbReference>
<dbReference type="InterPro" id="IPR026591">
    <property type="entry name" value="Sirtuin_cat_small_dom_sf"/>
</dbReference>
<keyword evidence="7" id="KW-0863">Zinc-finger</keyword>
<evidence type="ECO:0000256" key="4">
    <source>
        <dbReference type="ARBA" id="ARBA00022833"/>
    </source>
</evidence>
<evidence type="ECO:0000256" key="3">
    <source>
        <dbReference type="ARBA" id="ARBA00022723"/>
    </source>
</evidence>
<feature type="binding site" evidence="6">
    <location>
        <position position="331"/>
    </location>
    <ligand>
        <name>Zn(2+)</name>
        <dbReference type="ChEBI" id="CHEBI:29105"/>
    </ligand>
</feature>
<keyword evidence="5" id="KW-0520">NAD</keyword>
<keyword evidence="2" id="KW-0808">Transferase</keyword>
<sequence length="446" mass="51301">MFAVEPVRDCPHCQELEEELFMEKRFDEKCTDCDNVGENWICLSCTQIFCSRYVKEHMVKHNEDTKHPIAFSFADLSFWCYDCDTYVISSKFKRVHDHFYDQKFGEIDKTDTQKIIEKIAELDINKEDAKDGESSTDTESKLDKEEEKKEIPEDSKTAPEGEGEEEKPKFSREELIENLKSGKYKKVTVLTGAGISVSAGIPDFRSPKIGLYATLKEKYDMDDPSEIFSIDKFYSEPELFYDFCKELNWDKYDPTPTHYFIGFLHHKGLLDMNFTQNIDALESKAGIPQEKLVPAHGNMSGAHCPKCKKSKCIQKFGEYVKKEEIWKCEICEVPIKPTIVFFGEGLPMSFFNNMEKIAKSDLGIVIGSSMVVSPFNGLPEMYSKDANIATINMEPIKHIKNLNGNNSVFLEGKCDEIILQLLKDLEWEEEYNEFVSKQKEPVESSQ</sequence>
<dbReference type="PANTHER" id="PTHR11085:SF6">
    <property type="entry name" value="NAD-DEPENDENT PROTEIN DEACETYLASE SIRTUIN-2"/>
    <property type="match status" value="1"/>
</dbReference>
<evidence type="ECO:0000259" key="10">
    <source>
        <dbReference type="PROSITE" id="PS50305"/>
    </source>
</evidence>
<dbReference type="Pfam" id="PF02146">
    <property type="entry name" value="SIR2"/>
    <property type="match status" value="1"/>
</dbReference>
<evidence type="ECO:0000256" key="5">
    <source>
        <dbReference type="ARBA" id="ARBA00023027"/>
    </source>
</evidence>
<dbReference type="AlphaFoldDB" id="A0AAD1XEE2"/>
<dbReference type="Gene3D" id="3.40.50.1220">
    <property type="entry name" value="TPP-binding domain"/>
    <property type="match status" value="1"/>
</dbReference>
<keyword evidence="4 6" id="KW-0862">Zinc</keyword>
<dbReference type="SUPFAM" id="SSF52467">
    <property type="entry name" value="DHS-like NAD/FAD-binding domain"/>
    <property type="match status" value="1"/>
</dbReference>
<protein>
    <submittedName>
        <fullName evidence="11">Uncharacterized protein</fullName>
    </submittedName>
</protein>
<evidence type="ECO:0000256" key="1">
    <source>
        <dbReference type="ARBA" id="ARBA00001947"/>
    </source>
</evidence>
<dbReference type="InterPro" id="IPR003000">
    <property type="entry name" value="Sirtuin"/>
</dbReference>
<evidence type="ECO:0000256" key="6">
    <source>
        <dbReference type="PROSITE-ProRule" id="PRU00236"/>
    </source>
</evidence>
<comment type="caution">
    <text evidence="11">The sequence shown here is derived from an EMBL/GenBank/DDBJ whole genome shotgun (WGS) entry which is preliminary data.</text>
</comment>
<dbReference type="PANTHER" id="PTHR11085">
    <property type="entry name" value="NAD-DEPENDENT PROTEIN DEACYLASE SIRTUIN-5, MITOCHONDRIAL-RELATED"/>
    <property type="match status" value="1"/>
</dbReference>
<feature type="compositionally biased region" description="Basic and acidic residues" evidence="8">
    <location>
        <begin position="127"/>
        <end position="159"/>
    </location>
</feature>
<keyword evidence="3 6" id="KW-0479">Metal-binding</keyword>
<organism evidence="11 12">
    <name type="scientific">Euplotes crassus</name>
    <dbReference type="NCBI Taxonomy" id="5936"/>
    <lineage>
        <taxon>Eukaryota</taxon>
        <taxon>Sar</taxon>
        <taxon>Alveolata</taxon>
        <taxon>Ciliophora</taxon>
        <taxon>Intramacronucleata</taxon>
        <taxon>Spirotrichea</taxon>
        <taxon>Hypotrichia</taxon>
        <taxon>Euplotida</taxon>
        <taxon>Euplotidae</taxon>
        <taxon>Moneuplotes</taxon>
    </lineage>
</organism>
<feature type="domain" description="Deacetylase sirtuin-type" evidence="10">
    <location>
        <begin position="165"/>
        <end position="428"/>
    </location>
</feature>
<proteinExistence type="predicted"/>
<evidence type="ECO:0000259" key="9">
    <source>
        <dbReference type="PROSITE" id="PS50271"/>
    </source>
</evidence>
<name>A0AAD1XEE2_EUPCR</name>
<feature type="binding site" evidence="6">
    <location>
        <position position="304"/>
    </location>
    <ligand>
        <name>Zn(2+)</name>
        <dbReference type="ChEBI" id="CHEBI:29105"/>
    </ligand>
</feature>
<feature type="binding site" evidence="6">
    <location>
        <position position="307"/>
    </location>
    <ligand>
        <name>Zn(2+)</name>
        <dbReference type="ChEBI" id="CHEBI:29105"/>
    </ligand>
</feature>
<evidence type="ECO:0000313" key="12">
    <source>
        <dbReference type="Proteomes" id="UP001295684"/>
    </source>
</evidence>
<reference evidence="11" key="1">
    <citation type="submission" date="2023-07" db="EMBL/GenBank/DDBJ databases">
        <authorList>
            <consortium name="AG Swart"/>
            <person name="Singh M."/>
            <person name="Singh A."/>
            <person name="Seah K."/>
            <person name="Emmerich C."/>
        </authorList>
    </citation>
    <scope>NUCLEOTIDE SEQUENCE</scope>
    <source>
        <strain evidence="11">DP1</strain>
    </source>
</reference>
<gene>
    <name evidence="11" type="ORF">ECRASSUSDP1_LOCUS10144</name>
</gene>
<dbReference type="SUPFAM" id="SSF57850">
    <property type="entry name" value="RING/U-box"/>
    <property type="match status" value="1"/>
</dbReference>
<feature type="domain" description="UBP-type" evidence="9">
    <location>
        <begin position="8"/>
        <end position="106"/>
    </location>
</feature>
<dbReference type="PROSITE" id="PS50305">
    <property type="entry name" value="SIRTUIN"/>
    <property type="match status" value="1"/>
</dbReference>
<dbReference type="InterPro" id="IPR001607">
    <property type="entry name" value="Znf_UBP"/>
</dbReference>
<evidence type="ECO:0000256" key="2">
    <source>
        <dbReference type="ARBA" id="ARBA00022679"/>
    </source>
</evidence>
<evidence type="ECO:0000256" key="8">
    <source>
        <dbReference type="SAM" id="MobiDB-lite"/>
    </source>
</evidence>
<dbReference type="PROSITE" id="PS50271">
    <property type="entry name" value="ZF_UBP"/>
    <property type="match status" value="1"/>
</dbReference>
<feature type="binding site" evidence="6">
    <location>
        <position position="328"/>
    </location>
    <ligand>
        <name>Zn(2+)</name>
        <dbReference type="ChEBI" id="CHEBI:29105"/>
    </ligand>
</feature>
<dbReference type="Gene3D" id="3.30.1600.10">
    <property type="entry name" value="SIR2/SIRT2 'Small Domain"/>
    <property type="match status" value="1"/>
</dbReference>
<dbReference type="InterPro" id="IPR029035">
    <property type="entry name" value="DHS-like_NAD/FAD-binding_dom"/>
</dbReference>
<accession>A0AAD1XEE2</accession>
<dbReference type="Gene3D" id="3.30.40.10">
    <property type="entry name" value="Zinc/RING finger domain, C3HC4 (zinc finger)"/>
    <property type="match status" value="1"/>
</dbReference>
<dbReference type="EMBL" id="CAMPGE010009992">
    <property type="protein sequence ID" value="CAI2368848.1"/>
    <property type="molecule type" value="Genomic_DNA"/>
</dbReference>
<comment type="cofactor">
    <cofactor evidence="1">
        <name>Zn(2+)</name>
        <dbReference type="ChEBI" id="CHEBI:29105"/>
    </cofactor>
</comment>
<dbReference type="GO" id="GO:0008270">
    <property type="term" value="F:zinc ion binding"/>
    <property type="evidence" value="ECO:0007669"/>
    <property type="project" value="UniProtKB-KW"/>
</dbReference>
<dbReference type="GO" id="GO:0017136">
    <property type="term" value="F:histone deacetylase activity, NAD-dependent"/>
    <property type="evidence" value="ECO:0007669"/>
    <property type="project" value="TreeGrafter"/>
</dbReference>
<keyword evidence="12" id="KW-1185">Reference proteome</keyword>
<dbReference type="InterPro" id="IPR026590">
    <property type="entry name" value="Ssirtuin_cat_dom"/>
</dbReference>
<dbReference type="InterPro" id="IPR013083">
    <property type="entry name" value="Znf_RING/FYVE/PHD"/>
</dbReference>
<feature type="active site" description="Proton acceptor" evidence="6">
    <location>
        <position position="296"/>
    </location>
</feature>